<keyword evidence="7" id="KW-1185">Reference proteome</keyword>
<comment type="caution">
    <text evidence="6">The sequence shown here is derived from an EMBL/GenBank/DDBJ whole genome shotgun (WGS) entry which is preliminary data.</text>
</comment>
<evidence type="ECO:0000256" key="2">
    <source>
        <dbReference type="ARBA" id="ARBA00023002"/>
    </source>
</evidence>
<dbReference type="GO" id="GO:0051536">
    <property type="term" value="F:iron-sulfur cluster binding"/>
    <property type="evidence" value="ECO:0007669"/>
    <property type="project" value="UniProtKB-KW"/>
</dbReference>
<dbReference type="Gene3D" id="3.40.50.970">
    <property type="match status" value="1"/>
</dbReference>
<dbReference type="InterPro" id="IPR002869">
    <property type="entry name" value="Pyrv_flavodox_OxRed_cen"/>
</dbReference>
<dbReference type="PATRIC" id="fig|1003181.4.peg.7586"/>
<dbReference type="AlphaFoldDB" id="A0A176RSF7"/>
<dbReference type="Gene3D" id="3.30.70.20">
    <property type="match status" value="1"/>
</dbReference>
<keyword evidence="3" id="KW-0408">Iron</keyword>
<evidence type="ECO:0000313" key="6">
    <source>
        <dbReference type="EMBL" id="OAD18668.1"/>
    </source>
</evidence>
<dbReference type="InterPro" id="IPR011766">
    <property type="entry name" value="TPP_enzyme_TPP-bd"/>
</dbReference>
<dbReference type="SMART" id="SM00890">
    <property type="entry name" value="EKR"/>
    <property type="match status" value="1"/>
</dbReference>
<feature type="non-terminal residue" evidence="6">
    <location>
        <position position="1"/>
    </location>
</feature>
<dbReference type="SUPFAM" id="SSF54862">
    <property type="entry name" value="4Fe-4S ferredoxins"/>
    <property type="match status" value="1"/>
</dbReference>
<dbReference type="InterPro" id="IPR019752">
    <property type="entry name" value="Pyrv/ketoisovalerate_OxRed_cat"/>
</dbReference>
<dbReference type="CDD" id="cd03377">
    <property type="entry name" value="TPP_PFOR_PNO"/>
    <property type="match status" value="1"/>
</dbReference>
<dbReference type="InterPro" id="IPR019456">
    <property type="entry name" value="Pyrv-flavodox_OxRtase_EKR"/>
</dbReference>
<dbReference type="InterPro" id="IPR037112">
    <property type="entry name" value="Pyrv-flavodox_OxR_EKR_sf"/>
</dbReference>
<evidence type="ECO:0000313" key="7">
    <source>
        <dbReference type="Proteomes" id="UP000076962"/>
    </source>
</evidence>
<dbReference type="PROSITE" id="PS51379">
    <property type="entry name" value="4FE4S_FER_2"/>
    <property type="match status" value="2"/>
</dbReference>
<keyword evidence="6" id="KW-0670">Pyruvate</keyword>
<dbReference type="Pfam" id="PF12838">
    <property type="entry name" value="Fer4_7"/>
    <property type="match status" value="1"/>
</dbReference>
<evidence type="ECO:0000259" key="5">
    <source>
        <dbReference type="PROSITE" id="PS51379"/>
    </source>
</evidence>
<dbReference type="PROSITE" id="PS00198">
    <property type="entry name" value="4FE4S_FER_1"/>
    <property type="match status" value="1"/>
</dbReference>
<accession>A0A176RSF7</accession>
<dbReference type="GO" id="GO:0030976">
    <property type="term" value="F:thiamine pyrophosphate binding"/>
    <property type="evidence" value="ECO:0007669"/>
    <property type="project" value="InterPro"/>
</dbReference>
<dbReference type="FunFam" id="3.30.70.20:FF:000022">
    <property type="entry name" value="Pyruvate:ferredoxin (Flavodoxin) oxidoreductase"/>
    <property type="match status" value="1"/>
</dbReference>
<keyword evidence="2 6" id="KW-0560">Oxidoreductase</keyword>
<dbReference type="GO" id="GO:0006979">
    <property type="term" value="P:response to oxidative stress"/>
    <property type="evidence" value="ECO:0007669"/>
    <property type="project" value="TreeGrafter"/>
</dbReference>
<sequence length="576" mass="63218">FYVIDAYKVANESGMGRRINTIMQTCFFAISGILPREEAIGQIKKAVEKTYGKKGQKVVDRNFQAIDATLAKLQKVEVPAEVTSTIEKQPPVSDRAPEFIRNVIGEIVAGRGDKLPVSQLPVDGTWPPGSAAWEKRNIALEIPVWDEKLCIYCGKCPFVCPHSAIRSKVFPEALAKDAPPTFKHVQVKGKEFQKGEHISYQVAPEDCTGCGLCIDVCPAVDKKNPSHKALNMAPQAPLREPERKNWEFFLTLPEYNREQLRWSTLKGAMIAQPLFECSGACVGCGETPYIRLVTQLFGDRMFIANATGCSSIYGGNLPTTPYTTNKEGRGPTWNNSLFEDTAEFGLGFRLSIDRQAATASHFMSGLTDQIGKQLVQDILNADQSTEPGIFQQRERLEEVKNILKGIESEDARNLEAVIDTLAKKSVWIIGGDGWAYDIGFSGLDHVLASGRNVNILVLDTEVYSNTGGQMSKATPMGAVSKFAAGGKPIAKKDMGMIAMSYGHAYVAQVAFGAKDVHTLKVFQEAESYDGPSLIIAYGPCIAHGIDMSLNLHQQTLAVDSGHWSLFRYDPRLKEQG</sequence>
<dbReference type="PANTHER" id="PTHR32154">
    <property type="entry name" value="PYRUVATE-FLAVODOXIN OXIDOREDUCTASE-RELATED"/>
    <property type="match status" value="1"/>
</dbReference>
<gene>
    <name evidence="6" type="ORF">THIOM_005727</name>
</gene>
<dbReference type="Proteomes" id="UP000076962">
    <property type="component" value="Unassembled WGS sequence"/>
</dbReference>
<dbReference type="GO" id="GO:0044281">
    <property type="term" value="P:small molecule metabolic process"/>
    <property type="evidence" value="ECO:0007669"/>
    <property type="project" value="UniProtKB-ARBA"/>
</dbReference>
<dbReference type="PANTHER" id="PTHR32154:SF0">
    <property type="entry name" value="PYRUVATE-FLAVODOXIN OXIDOREDUCTASE-RELATED"/>
    <property type="match status" value="1"/>
</dbReference>
<feature type="domain" description="4Fe-4S ferredoxin-type" evidence="5">
    <location>
        <begin position="141"/>
        <end position="170"/>
    </location>
</feature>
<reference evidence="6 7" key="1">
    <citation type="submission" date="2016-05" db="EMBL/GenBank/DDBJ databases">
        <title>Single-cell genome of chain-forming Candidatus Thiomargarita nelsonii and comparison to other large sulfur-oxidizing bacteria.</title>
        <authorList>
            <person name="Winkel M."/>
            <person name="Salman V."/>
            <person name="Woyke T."/>
            <person name="Schulz-Vogt H."/>
            <person name="Richter M."/>
            <person name="Flood B."/>
            <person name="Bailey J."/>
            <person name="Amann R."/>
            <person name="Mussmann M."/>
        </authorList>
    </citation>
    <scope>NUCLEOTIDE SEQUENCE [LARGE SCALE GENOMIC DNA]</scope>
    <source>
        <strain evidence="6 7">THI036</strain>
    </source>
</reference>
<name>A0A176RSF7_9GAMM</name>
<dbReference type="GO" id="GO:0046872">
    <property type="term" value="F:metal ion binding"/>
    <property type="evidence" value="ECO:0007669"/>
    <property type="project" value="UniProtKB-KW"/>
</dbReference>
<protein>
    <submittedName>
        <fullName evidence="6">Pyruvate-flavodoxin oxidoreductase, EKR domain protein</fullName>
        <ecNumber evidence="6">1.2.-.-</ecNumber>
    </submittedName>
</protein>
<dbReference type="SUPFAM" id="SSF52518">
    <property type="entry name" value="Thiamin diphosphate-binding fold (THDP-binding)"/>
    <property type="match status" value="1"/>
</dbReference>
<dbReference type="EMBL" id="LUTY01003140">
    <property type="protein sequence ID" value="OAD18668.1"/>
    <property type="molecule type" value="Genomic_DNA"/>
</dbReference>
<evidence type="ECO:0000256" key="4">
    <source>
        <dbReference type="ARBA" id="ARBA00023014"/>
    </source>
</evidence>
<feature type="non-terminal residue" evidence="6">
    <location>
        <position position="576"/>
    </location>
</feature>
<dbReference type="Gene3D" id="3.40.920.10">
    <property type="entry name" value="Pyruvate-ferredoxin oxidoreductase, PFOR, domain III"/>
    <property type="match status" value="1"/>
</dbReference>
<dbReference type="Pfam" id="PF10371">
    <property type="entry name" value="EKR"/>
    <property type="match status" value="1"/>
</dbReference>
<dbReference type="GO" id="GO:0016903">
    <property type="term" value="F:oxidoreductase activity, acting on the aldehyde or oxo group of donors"/>
    <property type="evidence" value="ECO:0007669"/>
    <property type="project" value="InterPro"/>
</dbReference>
<dbReference type="Gene3D" id="4.10.780.10">
    <property type="entry name" value="Pyruvate-flavodoxin oxidoreductase, EKR domain"/>
    <property type="match status" value="1"/>
</dbReference>
<dbReference type="InterPro" id="IPR029061">
    <property type="entry name" value="THDP-binding"/>
</dbReference>
<dbReference type="Pfam" id="PF01558">
    <property type="entry name" value="POR"/>
    <property type="match status" value="1"/>
</dbReference>
<organism evidence="6 7">
    <name type="scientific">Candidatus Thiomargarita nelsonii</name>
    <dbReference type="NCBI Taxonomy" id="1003181"/>
    <lineage>
        <taxon>Bacteria</taxon>
        <taxon>Pseudomonadati</taxon>
        <taxon>Pseudomonadota</taxon>
        <taxon>Gammaproteobacteria</taxon>
        <taxon>Thiotrichales</taxon>
        <taxon>Thiotrichaceae</taxon>
        <taxon>Thiomargarita</taxon>
    </lineage>
</organism>
<dbReference type="EC" id="1.2.-.-" evidence="6"/>
<keyword evidence="4" id="KW-0411">Iron-sulfur</keyword>
<evidence type="ECO:0000256" key="3">
    <source>
        <dbReference type="ARBA" id="ARBA00023004"/>
    </source>
</evidence>
<keyword evidence="1" id="KW-0479">Metal-binding</keyword>
<dbReference type="SUPFAM" id="SSF53323">
    <property type="entry name" value="Pyruvate-ferredoxin oxidoreductase, PFOR, domain III"/>
    <property type="match status" value="1"/>
</dbReference>
<dbReference type="Pfam" id="PF02775">
    <property type="entry name" value="TPP_enzyme_C"/>
    <property type="match status" value="1"/>
</dbReference>
<dbReference type="InterPro" id="IPR017900">
    <property type="entry name" value="4Fe4S_Fe_S_CS"/>
</dbReference>
<feature type="domain" description="4Fe-4S ferredoxin-type" evidence="5">
    <location>
        <begin position="198"/>
        <end position="228"/>
    </location>
</feature>
<dbReference type="InterPro" id="IPR050722">
    <property type="entry name" value="Pyruvate:ferred/Flavod_OxRd"/>
</dbReference>
<evidence type="ECO:0000256" key="1">
    <source>
        <dbReference type="ARBA" id="ARBA00022723"/>
    </source>
</evidence>
<dbReference type="InterPro" id="IPR017896">
    <property type="entry name" value="4Fe4S_Fe-S-bd"/>
</dbReference>
<proteinExistence type="predicted"/>